<comment type="caution">
    <text evidence="2">The sequence shown here is derived from an EMBL/GenBank/DDBJ whole genome shotgun (WGS) entry which is preliminary data.</text>
</comment>
<feature type="domain" description="ABM" evidence="1">
    <location>
        <begin position="4"/>
        <end position="96"/>
    </location>
</feature>
<accession>A0ABU9C258</accession>
<evidence type="ECO:0000313" key="3">
    <source>
        <dbReference type="Proteomes" id="UP001371218"/>
    </source>
</evidence>
<gene>
    <name evidence="2" type="ORF">AACH06_28450</name>
</gene>
<dbReference type="SUPFAM" id="SSF54909">
    <property type="entry name" value="Dimeric alpha+beta barrel"/>
    <property type="match status" value="1"/>
</dbReference>
<keyword evidence="2" id="KW-0503">Monooxygenase</keyword>
<reference evidence="2 3" key="1">
    <citation type="submission" date="2024-04" db="EMBL/GenBank/DDBJ databases">
        <title>Novel species of the genus Ideonella isolated from streams.</title>
        <authorList>
            <person name="Lu H."/>
        </authorList>
    </citation>
    <scope>NUCLEOTIDE SEQUENCE [LARGE SCALE GENOMIC DNA]</scope>
    <source>
        <strain evidence="2 3">DXS29W</strain>
    </source>
</reference>
<evidence type="ECO:0000313" key="2">
    <source>
        <dbReference type="EMBL" id="MEK8034768.1"/>
    </source>
</evidence>
<dbReference type="Gene3D" id="3.30.70.100">
    <property type="match status" value="1"/>
</dbReference>
<keyword evidence="2" id="KW-0560">Oxidoreductase</keyword>
<dbReference type="PROSITE" id="PS51725">
    <property type="entry name" value="ABM"/>
    <property type="match status" value="1"/>
</dbReference>
<dbReference type="RefSeq" id="WP_341429200.1">
    <property type="nucleotide sequence ID" value="NZ_JBBUTG010000035.1"/>
</dbReference>
<name>A0ABU9C258_9BURK</name>
<protein>
    <submittedName>
        <fullName evidence="2">Antibiotic biosynthesis monooxygenase</fullName>
    </submittedName>
</protein>
<proteinExistence type="predicted"/>
<dbReference type="EMBL" id="JBBUTG010000035">
    <property type="protein sequence ID" value="MEK8034768.1"/>
    <property type="molecule type" value="Genomic_DNA"/>
</dbReference>
<organism evidence="2 3">
    <name type="scientific">Ideonella lacteola</name>
    <dbReference type="NCBI Taxonomy" id="2984193"/>
    <lineage>
        <taxon>Bacteria</taxon>
        <taxon>Pseudomonadati</taxon>
        <taxon>Pseudomonadota</taxon>
        <taxon>Betaproteobacteria</taxon>
        <taxon>Burkholderiales</taxon>
        <taxon>Sphaerotilaceae</taxon>
        <taxon>Ideonella</taxon>
    </lineage>
</organism>
<dbReference type="Pfam" id="PF03992">
    <property type="entry name" value="ABM"/>
    <property type="match status" value="1"/>
</dbReference>
<sequence length="97" mass="10779">MQKKALVVTIEFETESYPHSLRALLDHRQRCIDTEPGTLQFEVLEPEGNKNTVILFEVYANAAALNDHNSGHSLALFKEQVGSSIKMASHRSAAVID</sequence>
<keyword evidence="3" id="KW-1185">Reference proteome</keyword>
<dbReference type="InterPro" id="IPR011008">
    <property type="entry name" value="Dimeric_a/b-barrel"/>
</dbReference>
<dbReference type="Proteomes" id="UP001371218">
    <property type="component" value="Unassembled WGS sequence"/>
</dbReference>
<evidence type="ECO:0000259" key="1">
    <source>
        <dbReference type="PROSITE" id="PS51725"/>
    </source>
</evidence>
<dbReference type="GO" id="GO:0004497">
    <property type="term" value="F:monooxygenase activity"/>
    <property type="evidence" value="ECO:0007669"/>
    <property type="project" value="UniProtKB-KW"/>
</dbReference>
<dbReference type="InterPro" id="IPR007138">
    <property type="entry name" value="ABM_dom"/>
</dbReference>